<sequence>MRMDLHIFGEAVPVAEYLSQINRLYRSSILVDAATSTALKDQFHFREIDIIQIHGTDTQVVLHEVVGLAGMKLSHERQTSLMCFELGLSEYRSQNWGAAIANFKQAVQLTQDPVSYYFIDRCRALIEGRFPEATDDTWDGVWRALDLPTREAQHLADPVSVLTPAEGLTAAS</sequence>
<dbReference type="Proteomes" id="UP000268535">
    <property type="component" value="Unassembled WGS sequence"/>
</dbReference>
<evidence type="ECO:0000313" key="2">
    <source>
        <dbReference type="Proteomes" id="UP000268535"/>
    </source>
</evidence>
<evidence type="ECO:0000313" key="1">
    <source>
        <dbReference type="EMBL" id="RKO95371.1"/>
    </source>
</evidence>
<name>A0A4P9WQE8_9FUNG</name>
<reference evidence="2" key="1">
    <citation type="journal article" date="2018" name="Nat. Microbiol.">
        <title>Leveraging single-cell genomics to expand the fungal tree of life.</title>
        <authorList>
            <person name="Ahrendt S.R."/>
            <person name="Quandt C.A."/>
            <person name="Ciobanu D."/>
            <person name="Clum A."/>
            <person name="Salamov A."/>
            <person name="Andreopoulos B."/>
            <person name="Cheng J.F."/>
            <person name="Woyke T."/>
            <person name="Pelin A."/>
            <person name="Henrissat B."/>
            <person name="Reynolds N.K."/>
            <person name="Benny G.L."/>
            <person name="Smith M.E."/>
            <person name="James T.Y."/>
            <person name="Grigoriev I.V."/>
        </authorList>
    </citation>
    <scope>NUCLEOTIDE SEQUENCE [LARGE SCALE GENOMIC DNA]</scope>
    <source>
        <strain evidence="2">ATCC 52028</strain>
    </source>
</reference>
<dbReference type="AlphaFoldDB" id="A0A4P9WQE8"/>
<dbReference type="InterPro" id="IPR029787">
    <property type="entry name" value="Nucleotide_cyclase"/>
</dbReference>
<gene>
    <name evidence="1" type="ORF">CAUPRSCDRAFT_12930</name>
</gene>
<dbReference type="SUPFAM" id="SSF55073">
    <property type="entry name" value="Nucleotide cyclase"/>
    <property type="match status" value="1"/>
</dbReference>
<dbReference type="EMBL" id="ML011998">
    <property type="protein sequence ID" value="RKO95371.1"/>
    <property type="molecule type" value="Genomic_DNA"/>
</dbReference>
<proteinExistence type="predicted"/>
<protein>
    <submittedName>
        <fullName evidence="1">Uncharacterized protein</fullName>
    </submittedName>
</protein>
<dbReference type="Gene3D" id="3.30.70.1230">
    <property type="entry name" value="Nucleotide cyclase"/>
    <property type="match status" value="1"/>
</dbReference>
<organism evidence="1 2">
    <name type="scientific">Caulochytrium protostelioides</name>
    <dbReference type="NCBI Taxonomy" id="1555241"/>
    <lineage>
        <taxon>Eukaryota</taxon>
        <taxon>Fungi</taxon>
        <taxon>Fungi incertae sedis</taxon>
        <taxon>Chytridiomycota</taxon>
        <taxon>Chytridiomycota incertae sedis</taxon>
        <taxon>Chytridiomycetes</taxon>
        <taxon>Caulochytriales</taxon>
        <taxon>Caulochytriaceae</taxon>
        <taxon>Caulochytrium</taxon>
    </lineage>
</organism>
<accession>A0A4P9WQE8</accession>